<accession>W6V0J1</accession>
<comment type="caution">
    <text evidence="3">The sequence shown here is derived from an EMBL/GenBank/DDBJ whole genome shotgun (WGS) entry which is preliminary data.</text>
</comment>
<keyword evidence="2" id="KW-0732">Signal</keyword>
<evidence type="ECO:0000256" key="2">
    <source>
        <dbReference type="SAM" id="SignalP"/>
    </source>
</evidence>
<evidence type="ECO:0000313" key="4">
    <source>
        <dbReference type="Proteomes" id="UP000019149"/>
    </source>
</evidence>
<evidence type="ECO:0000256" key="1">
    <source>
        <dbReference type="SAM" id="MobiDB-lite"/>
    </source>
</evidence>
<feature type="signal peptide" evidence="2">
    <location>
        <begin position="1"/>
        <end position="21"/>
    </location>
</feature>
<dbReference type="KEGG" id="egl:EGR_00956"/>
<feature type="chain" id="PRO_5004885547" evidence="2">
    <location>
        <begin position="22"/>
        <end position="240"/>
    </location>
</feature>
<sequence length="240" mass="26935">MQFSYFRILLIFLLTLASVGAKRKRKTIMNEDDSDSEILRKQIRIGTRTYARRHCKESCHLSHFLIRLAQFTPAVCCVWSTHARVHITSLCIRVTRDHSSLAALCRVNRALTHPCIYAVCTRKRVCAGRVRGTHARTRHLSRTPEGAEMRQQEEMNPTSATTTLGSNGLLGMNLQSPWNSAAYTHSQTHTACEQFGPLVGDDGDDDTINDHTVGRSSGLRFPPPLPLNPTTFFPSLPLHL</sequence>
<dbReference type="Proteomes" id="UP000019149">
    <property type="component" value="Unassembled WGS sequence"/>
</dbReference>
<dbReference type="AlphaFoldDB" id="W6V0J1"/>
<dbReference type="RefSeq" id="XP_024355608.1">
    <property type="nucleotide sequence ID" value="XM_024490205.1"/>
</dbReference>
<organism evidence="3 4">
    <name type="scientific">Echinococcus granulosus</name>
    <name type="common">Hydatid tapeworm</name>
    <dbReference type="NCBI Taxonomy" id="6210"/>
    <lineage>
        <taxon>Eukaryota</taxon>
        <taxon>Metazoa</taxon>
        <taxon>Spiralia</taxon>
        <taxon>Lophotrochozoa</taxon>
        <taxon>Platyhelminthes</taxon>
        <taxon>Cestoda</taxon>
        <taxon>Eucestoda</taxon>
        <taxon>Cyclophyllidea</taxon>
        <taxon>Taeniidae</taxon>
        <taxon>Echinococcus</taxon>
        <taxon>Echinococcus granulosus group</taxon>
    </lineage>
</organism>
<name>W6V0J1_ECHGR</name>
<proteinExistence type="predicted"/>
<evidence type="ECO:0000313" key="3">
    <source>
        <dbReference type="EMBL" id="EUB64412.1"/>
    </source>
</evidence>
<dbReference type="GeneID" id="36336671"/>
<dbReference type="CTD" id="36336671"/>
<gene>
    <name evidence="3" type="ORF">EGR_00956</name>
</gene>
<feature type="region of interest" description="Disordered" evidence="1">
    <location>
        <begin position="203"/>
        <end position="223"/>
    </location>
</feature>
<reference evidence="3 4" key="1">
    <citation type="journal article" date="2013" name="Nat. Genet.">
        <title>The genome of the hydatid tapeworm Echinococcus granulosus.</title>
        <authorList>
            <person name="Zheng H."/>
            <person name="Zhang W."/>
            <person name="Zhang L."/>
            <person name="Zhang Z."/>
            <person name="Li J."/>
            <person name="Lu G."/>
            <person name="Zhu Y."/>
            <person name="Wang Y."/>
            <person name="Huang Y."/>
            <person name="Liu J."/>
            <person name="Kang H."/>
            <person name="Chen J."/>
            <person name="Wang L."/>
            <person name="Chen A."/>
            <person name="Yu S."/>
            <person name="Gao Z."/>
            <person name="Jin L."/>
            <person name="Gu W."/>
            <person name="Wang Z."/>
            <person name="Zhao L."/>
            <person name="Shi B."/>
            <person name="Wen H."/>
            <person name="Lin R."/>
            <person name="Jones M.K."/>
            <person name="Brejova B."/>
            <person name="Vinar T."/>
            <person name="Zhao G."/>
            <person name="McManus D.P."/>
            <person name="Chen Z."/>
            <person name="Zhou Y."/>
            <person name="Wang S."/>
        </authorList>
    </citation>
    <scope>NUCLEOTIDE SEQUENCE [LARGE SCALE GENOMIC DNA]</scope>
</reference>
<keyword evidence="4" id="KW-1185">Reference proteome</keyword>
<dbReference type="EMBL" id="APAU02000003">
    <property type="protein sequence ID" value="EUB64412.1"/>
    <property type="molecule type" value="Genomic_DNA"/>
</dbReference>
<protein>
    <submittedName>
        <fullName evidence="3">Uncharacterized protein</fullName>
    </submittedName>
</protein>